<dbReference type="Proteomes" id="UP000693981">
    <property type="component" value="Unassembled WGS sequence"/>
</dbReference>
<sequence>MSFVRAITIATTVAIFVVVNTFSSTTATDLWLYDDDDYSKHKTFKKFNFGAVQRCYNLFDCFNDKASAASWINAPKDTSFVFYDGESCSGHQYVSTKTPSGQVKFSKVGIDNQISSFMVWQYGTFATSGIVNYCKESAIFQVANATTNSTELNGTNYD</sequence>
<reference evidence="1" key="1">
    <citation type="submission" date="2021-02" db="EMBL/GenBank/DDBJ databases">
        <authorList>
            <person name="Palmer J.M."/>
        </authorList>
    </citation>
    <scope>NUCLEOTIDE SEQUENCE</scope>
    <source>
        <strain evidence="1">SCRP23</strain>
    </source>
</reference>
<dbReference type="AlphaFoldDB" id="A0A8T1W089"/>
<protein>
    <submittedName>
        <fullName evidence="1">Uncharacterized protein</fullName>
    </submittedName>
</protein>
<evidence type="ECO:0000313" key="2">
    <source>
        <dbReference type="Proteomes" id="UP000693981"/>
    </source>
</evidence>
<keyword evidence="2" id="KW-1185">Reference proteome</keyword>
<accession>A0A8T1W089</accession>
<proteinExistence type="predicted"/>
<organism evidence="1 2">
    <name type="scientific">Phytophthora boehmeriae</name>
    <dbReference type="NCBI Taxonomy" id="109152"/>
    <lineage>
        <taxon>Eukaryota</taxon>
        <taxon>Sar</taxon>
        <taxon>Stramenopiles</taxon>
        <taxon>Oomycota</taxon>
        <taxon>Peronosporomycetes</taxon>
        <taxon>Peronosporales</taxon>
        <taxon>Peronosporaceae</taxon>
        <taxon>Phytophthora</taxon>
    </lineage>
</organism>
<comment type="caution">
    <text evidence="1">The sequence shown here is derived from an EMBL/GenBank/DDBJ whole genome shotgun (WGS) entry which is preliminary data.</text>
</comment>
<gene>
    <name evidence="1" type="ORF">PHYBOEH_008861</name>
</gene>
<dbReference type="EMBL" id="JAGDFL010000531">
    <property type="protein sequence ID" value="KAG7385928.1"/>
    <property type="molecule type" value="Genomic_DNA"/>
</dbReference>
<name>A0A8T1W089_9STRA</name>
<dbReference type="OrthoDB" id="112260at2759"/>
<evidence type="ECO:0000313" key="1">
    <source>
        <dbReference type="EMBL" id="KAG7385928.1"/>
    </source>
</evidence>